<feature type="coiled-coil region" evidence="1">
    <location>
        <begin position="75"/>
        <end position="320"/>
    </location>
</feature>
<evidence type="ECO:0000256" key="2">
    <source>
        <dbReference type="SAM" id="MobiDB-lite"/>
    </source>
</evidence>
<protein>
    <submittedName>
        <fullName evidence="3">Uncharacterized protein</fullName>
    </submittedName>
</protein>
<name>A0A7R9VNG0_9CHLO</name>
<dbReference type="Gene3D" id="1.10.287.1490">
    <property type="match status" value="1"/>
</dbReference>
<proteinExistence type="predicted"/>
<gene>
    <name evidence="3" type="ORF">CEUR00632_LOCUS15019</name>
</gene>
<reference evidence="3" key="1">
    <citation type="submission" date="2021-01" db="EMBL/GenBank/DDBJ databases">
        <authorList>
            <person name="Corre E."/>
            <person name="Pelletier E."/>
            <person name="Niang G."/>
            <person name="Scheremetjew M."/>
            <person name="Finn R."/>
            <person name="Kale V."/>
            <person name="Holt S."/>
            <person name="Cochrane G."/>
            <person name="Meng A."/>
            <person name="Brown T."/>
            <person name="Cohen L."/>
        </authorList>
    </citation>
    <scope>NUCLEOTIDE SEQUENCE</scope>
    <source>
        <strain evidence="3">CCMP219</strain>
    </source>
</reference>
<feature type="region of interest" description="Disordered" evidence="2">
    <location>
        <begin position="576"/>
        <end position="623"/>
    </location>
</feature>
<feature type="coiled-coil region" evidence="1">
    <location>
        <begin position="356"/>
        <end position="461"/>
    </location>
</feature>
<organism evidence="3">
    <name type="scientific">Chlamydomonas euryale</name>
    <dbReference type="NCBI Taxonomy" id="1486919"/>
    <lineage>
        <taxon>Eukaryota</taxon>
        <taxon>Viridiplantae</taxon>
        <taxon>Chlorophyta</taxon>
        <taxon>core chlorophytes</taxon>
        <taxon>Chlorophyceae</taxon>
        <taxon>CS clade</taxon>
        <taxon>Chlamydomonadales</taxon>
        <taxon>Chlamydomonadaceae</taxon>
        <taxon>Chlamydomonas</taxon>
    </lineage>
</organism>
<keyword evidence="1" id="KW-0175">Coiled coil</keyword>
<sequence>MGGGFAPTGREKTYSATQMIQALQSTMAQVKEQLGVLSILDGTAATWPGINQAISDMEFIIDMSTQTTTRLEGDAASQRERGDALQEEVAALRVQLAESHSAHDQLQKESNEIVKDNRQLTKSLEGAQSEVASQREEIWQLEQTRSQLAKEGDKLRSDVEGLEAETSELKTNVSEQQTQISDLREELAAHRSDVQHYQRENADLKGTVSELRRQLDATTSSLRKTQATLEHMRTDKEAAEREADRLDKELKKTAAELTKVSAEFLRQKEWTLVVKKVEADKLKEAESEHNKAAIAWEQAKNELEQAIVRLEATTKSAEAIAAAKTHDASQAAKQLNLLQIQARDQQKTMSVHQADKAAMARELEGLKAKVAELTAKLQAATLAAAKMDKEKALAQAKQREQANVDRAKLASAFDEARKEGAVQKALADGWARDLKQVQAQLRAEQRERAEQQRVMEELLRDDAGKAEKMETVRRVASLEQIVRDLKGQLSAKDTEGRRVRAEAASTQKQLEAHVRALQRECNEGAIELQRMRQGESLRLPPLGRPVMLTDELDDLKRVVDHTVAVKMAGQAVSSPSRIAALPGGKSAAPRMQQRAASSGPPPGMLPKAHGPPHTKVCRPVTGS</sequence>
<dbReference type="EMBL" id="HBEC01032428">
    <property type="protein sequence ID" value="CAD8299376.1"/>
    <property type="molecule type" value="Transcribed_RNA"/>
</dbReference>
<accession>A0A7R9VNG0</accession>
<dbReference type="AlphaFoldDB" id="A0A7R9VNG0"/>
<evidence type="ECO:0000256" key="1">
    <source>
        <dbReference type="SAM" id="Coils"/>
    </source>
</evidence>
<evidence type="ECO:0000313" key="3">
    <source>
        <dbReference type="EMBL" id="CAD8299376.1"/>
    </source>
</evidence>